<sequence length="188" mass="19922">MRLISLAAAATAVTLAGCVDVDMTTTITGADSATLTGFMEVETEILNMMGGAESFCDAEEGGTLEMTDTVARCNMLVEGSFAEVFEGEPGEPVPTATDLGDGTVRIEFPLGEMTAETGEMREDPQAAAMMRPMLEGHSFTMRVAGAEIISTNGTLSDDGRSAYFTFPLVDVLSEDFSVPDVFEAVVRY</sequence>
<feature type="signal peptide" evidence="1">
    <location>
        <begin position="1"/>
        <end position="16"/>
    </location>
</feature>
<evidence type="ECO:0000256" key="1">
    <source>
        <dbReference type="SAM" id="SignalP"/>
    </source>
</evidence>
<feature type="chain" id="PRO_5015707105" evidence="1">
    <location>
        <begin position="17"/>
        <end position="188"/>
    </location>
</feature>
<name>A0A2T8HT13_9RHOB</name>
<dbReference type="OrthoDB" id="7845835at2"/>
<accession>A0A2T8HT13</accession>
<gene>
    <name evidence="2" type="ORF">DDE20_10070</name>
</gene>
<proteinExistence type="predicted"/>
<organism evidence="2 3">
    <name type="scientific">Pararhodobacter oceanensis</name>
    <dbReference type="NCBI Taxonomy" id="2172121"/>
    <lineage>
        <taxon>Bacteria</taxon>
        <taxon>Pseudomonadati</taxon>
        <taxon>Pseudomonadota</taxon>
        <taxon>Alphaproteobacteria</taxon>
        <taxon>Rhodobacterales</taxon>
        <taxon>Paracoccaceae</taxon>
        <taxon>Pararhodobacter</taxon>
    </lineage>
</organism>
<keyword evidence="3" id="KW-1185">Reference proteome</keyword>
<evidence type="ECO:0000313" key="2">
    <source>
        <dbReference type="EMBL" id="PVH28547.1"/>
    </source>
</evidence>
<dbReference type="PROSITE" id="PS51257">
    <property type="entry name" value="PROKAR_LIPOPROTEIN"/>
    <property type="match status" value="1"/>
</dbReference>
<dbReference type="RefSeq" id="WP_116558378.1">
    <property type="nucleotide sequence ID" value="NZ_JBLWXM010000015.1"/>
</dbReference>
<evidence type="ECO:0000313" key="3">
    <source>
        <dbReference type="Proteomes" id="UP000245911"/>
    </source>
</evidence>
<dbReference type="Proteomes" id="UP000245911">
    <property type="component" value="Unassembled WGS sequence"/>
</dbReference>
<dbReference type="AlphaFoldDB" id="A0A2T8HT13"/>
<keyword evidence="1" id="KW-0732">Signal</keyword>
<protein>
    <submittedName>
        <fullName evidence="2">Uncharacterized protein</fullName>
    </submittedName>
</protein>
<reference evidence="2 3" key="1">
    <citation type="submission" date="2018-04" db="EMBL/GenBank/DDBJ databases">
        <title>Pararhodobacter oceanense sp. nov., isolated from marine intertidal sediment.</title>
        <authorList>
            <person name="Wang X.-L."/>
            <person name="Du Z.-J."/>
        </authorList>
    </citation>
    <scope>NUCLEOTIDE SEQUENCE [LARGE SCALE GENOMIC DNA]</scope>
    <source>
        <strain evidence="2 3">AM505</strain>
    </source>
</reference>
<comment type="caution">
    <text evidence="2">The sequence shown here is derived from an EMBL/GenBank/DDBJ whole genome shotgun (WGS) entry which is preliminary data.</text>
</comment>
<dbReference type="EMBL" id="QDKM01000004">
    <property type="protein sequence ID" value="PVH28547.1"/>
    <property type="molecule type" value="Genomic_DNA"/>
</dbReference>